<comment type="subunit">
    <text evidence="7">Homodimer. Within each dimer, one monomer is responsible for RNA recognition and catalysis, while the other monomer binds to the replacement base PreQ1.</text>
</comment>
<accession>A0A1I0CLB3</accession>
<name>A0A1I0CLB3_9RHOB</name>
<feature type="binding site" evidence="7">
    <location>
        <begin position="93"/>
        <end position="97"/>
    </location>
    <ligand>
        <name>substrate</name>
    </ligand>
</feature>
<dbReference type="Pfam" id="PF01702">
    <property type="entry name" value="TGT"/>
    <property type="match status" value="1"/>
</dbReference>
<organism evidence="9 10">
    <name type="scientific">Paracoccus homiensis</name>
    <dbReference type="NCBI Taxonomy" id="364199"/>
    <lineage>
        <taxon>Bacteria</taxon>
        <taxon>Pseudomonadati</taxon>
        <taxon>Pseudomonadota</taxon>
        <taxon>Alphaproteobacteria</taxon>
        <taxon>Rhodobacterales</taxon>
        <taxon>Paracoccaceae</taxon>
        <taxon>Paracoccus</taxon>
    </lineage>
</organism>
<dbReference type="OrthoDB" id="9805417at2"/>
<protein>
    <recommendedName>
        <fullName evidence="7">Queuine tRNA-ribosyltransferase</fullName>
        <ecNumber evidence="7">2.4.2.29</ecNumber>
    </recommendedName>
    <alternativeName>
        <fullName evidence="7">Guanine insertion enzyme</fullName>
    </alternativeName>
    <alternativeName>
        <fullName evidence="7">tRNA-guanine transglycosylase</fullName>
    </alternativeName>
</protein>
<comment type="catalytic activity">
    <reaction evidence="6 7">
        <text>7-aminomethyl-7-carbaguanine + guanosine(34) in tRNA = 7-aminomethyl-7-carbaguanosine(34) in tRNA + guanine</text>
        <dbReference type="Rhea" id="RHEA:24104"/>
        <dbReference type="Rhea" id="RHEA-COMP:10341"/>
        <dbReference type="Rhea" id="RHEA-COMP:10342"/>
        <dbReference type="ChEBI" id="CHEBI:16235"/>
        <dbReference type="ChEBI" id="CHEBI:58703"/>
        <dbReference type="ChEBI" id="CHEBI:74269"/>
        <dbReference type="ChEBI" id="CHEBI:82833"/>
        <dbReference type="EC" id="2.4.2.29"/>
    </reaction>
</comment>
<evidence type="ECO:0000313" key="10">
    <source>
        <dbReference type="Proteomes" id="UP000199180"/>
    </source>
</evidence>
<feature type="binding site" evidence="7">
    <location>
        <position position="147"/>
    </location>
    <ligand>
        <name>substrate</name>
    </ligand>
</feature>
<evidence type="ECO:0000313" key="9">
    <source>
        <dbReference type="EMBL" id="SET20428.1"/>
    </source>
</evidence>
<keyword evidence="3 7" id="KW-0808">Transferase</keyword>
<comment type="cofactor">
    <cofactor evidence="7">
        <name>Zn(2+)</name>
        <dbReference type="ChEBI" id="CHEBI:29105"/>
    </cofactor>
    <text evidence="7">Binds 1 zinc ion per subunit.</text>
</comment>
<dbReference type="UniPathway" id="UPA00392"/>
<dbReference type="Gene3D" id="3.20.20.105">
    <property type="entry name" value="Queuine tRNA-ribosyltransferase-like"/>
    <property type="match status" value="1"/>
</dbReference>
<dbReference type="EMBL" id="FOHO01000003">
    <property type="protein sequence ID" value="SET20428.1"/>
    <property type="molecule type" value="Genomic_DNA"/>
</dbReference>
<evidence type="ECO:0000256" key="5">
    <source>
        <dbReference type="ARBA" id="ARBA00022785"/>
    </source>
</evidence>
<gene>
    <name evidence="7" type="primary">tgt</name>
    <name evidence="9" type="ORF">SAMN04489858_103367</name>
</gene>
<feature type="binding site" evidence="7">
    <location>
        <position position="190"/>
    </location>
    <ligand>
        <name>substrate</name>
    </ligand>
</feature>
<evidence type="ECO:0000256" key="3">
    <source>
        <dbReference type="ARBA" id="ARBA00022679"/>
    </source>
</evidence>
<keyword evidence="5 7" id="KW-0671">Queuosine biosynthesis</keyword>
<feature type="active site" description="Proton acceptor" evidence="7">
    <location>
        <position position="93"/>
    </location>
</feature>
<dbReference type="InterPro" id="IPR050076">
    <property type="entry name" value="ArchSynthase1/Queuine_TRR"/>
</dbReference>
<dbReference type="GO" id="GO:0008479">
    <property type="term" value="F:tRNA-guanosine(34) queuine transglycosylase activity"/>
    <property type="evidence" value="ECO:0007669"/>
    <property type="project" value="UniProtKB-UniRule"/>
</dbReference>
<evidence type="ECO:0000256" key="2">
    <source>
        <dbReference type="ARBA" id="ARBA00022676"/>
    </source>
</evidence>
<feature type="binding site" evidence="7">
    <location>
        <position position="307"/>
    </location>
    <ligand>
        <name>Zn(2+)</name>
        <dbReference type="ChEBI" id="CHEBI:29105"/>
    </ligand>
</feature>
<dbReference type="HAMAP" id="MF_00168">
    <property type="entry name" value="Q_tRNA_Tgt"/>
    <property type="match status" value="1"/>
</dbReference>
<dbReference type="EC" id="2.4.2.29" evidence="7"/>
<dbReference type="GO" id="GO:0008616">
    <property type="term" value="P:tRNA queuosine(34) biosynthetic process"/>
    <property type="evidence" value="ECO:0007669"/>
    <property type="project" value="UniProtKB-UniRule"/>
</dbReference>
<dbReference type="PANTHER" id="PTHR46499:SF1">
    <property type="entry name" value="QUEUINE TRNA-RIBOSYLTRANSFERASE"/>
    <property type="match status" value="1"/>
</dbReference>
<keyword evidence="7" id="KW-0862">Zinc</keyword>
<dbReference type="GO" id="GO:0005829">
    <property type="term" value="C:cytosol"/>
    <property type="evidence" value="ECO:0007669"/>
    <property type="project" value="TreeGrafter"/>
</dbReference>
<dbReference type="InterPro" id="IPR036511">
    <property type="entry name" value="TGT-like_sf"/>
</dbReference>
<comment type="function">
    <text evidence="7">Catalyzes the base-exchange of a guanine (G) residue with the queuine precursor 7-aminomethyl-7-deazaguanine (PreQ1) at position 34 (anticodon wobble position) in tRNAs with GU(N) anticodons (tRNA-Asp, -Asn, -His and -Tyr). Catalysis occurs through a double-displacement mechanism. The nucleophile active site attacks the C1' of nucleotide 34 to detach the guanine base from the RNA, forming a covalent enzyme-RNA intermediate. The proton acceptor active site deprotonates the incoming PreQ1, allowing a nucleophilic attack on the C1' of the ribose to form the product. After dissociation, two additional enzymatic reactions on the tRNA convert PreQ1 to queuine (Q), resulting in the hypermodified nucleoside queuosine (7-(((4,5-cis-dihydroxy-2-cyclopenten-1-yl)amino)methyl)-7-deazaguanosine).</text>
</comment>
<feature type="binding site" evidence="7">
    <location>
        <position position="310"/>
    </location>
    <ligand>
        <name>Zn(2+)</name>
        <dbReference type="ChEBI" id="CHEBI:29105"/>
    </ligand>
</feature>
<comment type="pathway">
    <text evidence="1 7">tRNA modification; tRNA-queuosine biosynthesis.</text>
</comment>
<comment type="caution">
    <text evidence="7">Lacks conserved residue(s) required for the propagation of feature annotation.</text>
</comment>
<dbReference type="Proteomes" id="UP000199180">
    <property type="component" value="Unassembled WGS sequence"/>
</dbReference>
<keyword evidence="4 7" id="KW-0819">tRNA processing</keyword>
<evidence type="ECO:0000256" key="7">
    <source>
        <dbReference type="HAMAP-Rule" id="MF_00168"/>
    </source>
</evidence>
<dbReference type="AlphaFoldDB" id="A0A1I0CLB3"/>
<feature type="binding site" evidence="7">
    <location>
        <position position="217"/>
    </location>
    <ligand>
        <name>substrate</name>
    </ligand>
</feature>
<feature type="region of interest" description="RNA binding" evidence="7">
    <location>
        <begin position="248"/>
        <end position="254"/>
    </location>
</feature>
<evidence type="ECO:0000256" key="6">
    <source>
        <dbReference type="ARBA" id="ARBA00050112"/>
    </source>
</evidence>
<keyword evidence="10" id="KW-1185">Reference proteome</keyword>
<dbReference type="NCBIfam" id="TIGR00430">
    <property type="entry name" value="Q_tRNA_tgt"/>
    <property type="match status" value="1"/>
</dbReference>
<keyword evidence="7" id="KW-0479">Metal-binding</keyword>
<dbReference type="RefSeq" id="WP_090733400.1">
    <property type="nucleotide sequence ID" value="NZ_FOHO01000003.1"/>
</dbReference>
<feature type="binding site" evidence="7">
    <location>
        <position position="336"/>
    </location>
    <ligand>
        <name>Zn(2+)</name>
        <dbReference type="ChEBI" id="CHEBI:29105"/>
    </ligand>
</feature>
<dbReference type="InterPro" id="IPR004803">
    <property type="entry name" value="TGT"/>
</dbReference>
<feature type="binding site" evidence="7">
    <location>
        <position position="305"/>
    </location>
    <ligand>
        <name>Zn(2+)</name>
        <dbReference type="ChEBI" id="CHEBI:29105"/>
    </ligand>
</feature>
<dbReference type="PANTHER" id="PTHR46499">
    <property type="entry name" value="QUEUINE TRNA-RIBOSYLTRANSFERASE"/>
    <property type="match status" value="1"/>
</dbReference>
<feature type="active site" description="Nucleophile" evidence="7">
    <location>
        <position position="267"/>
    </location>
</feature>
<keyword evidence="2 7" id="KW-0328">Glycosyltransferase</keyword>
<reference evidence="9 10" key="1">
    <citation type="submission" date="2016-10" db="EMBL/GenBank/DDBJ databases">
        <authorList>
            <person name="de Groot N.N."/>
        </authorList>
    </citation>
    <scope>NUCLEOTIDE SEQUENCE [LARGE SCALE GENOMIC DNA]</scope>
    <source>
        <strain evidence="9 10">DSM 17862</strain>
    </source>
</reference>
<comment type="similarity">
    <text evidence="7">Belongs to the queuine tRNA-ribosyltransferase family.</text>
</comment>
<evidence type="ECO:0000259" key="8">
    <source>
        <dbReference type="Pfam" id="PF01702"/>
    </source>
</evidence>
<sequence>MTDRFQFTLNATDGAARTGVIDTPRGQIRTPAFMPVGTAATVKAMMPESVRETGADILLGNTYHLMLRPGAERVDRLGGLHRFMNWDRPILTDSGGFQVMSLASLRKLTEEGVTFASHIDGSKHVLTPERSMEIQRLLGSDIVMAFDECPALPASEEEVANSMRLSMRWAQRSRDAFGDRPGHALFGIMQGGVTRDLREESAKALTGIGFDGYAVGGLAVGEGQEAMFGVLDYAPGFLPQDKPRYLMGVGKPDDIVGAVQRGIDMMDCVLPSRSGRTGQAWTRRGQVNIKNARHQDDPRPLDENCTCPACRSYSRGYLHHVFRAGEMISGMLLTWHNLHYYQELMAGLRAAIAEGRLDGFVADFHAARAEGDIEPLA</sequence>
<evidence type="ECO:0000256" key="4">
    <source>
        <dbReference type="ARBA" id="ARBA00022694"/>
    </source>
</evidence>
<dbReference type="InterPro" id="IPR002616">
    <property type="entry name" value="tRNA_ribo_trans-like"/>
</dbReference>
<dbReference type="SUPFAM" id="SSF51713">
    <property type="entry name" value="tRNA-guanine transglycosylase"/>
    <property type="match status" value="1"/>
</dbReference>
<feature type="domain" description="tRNA-guanine(15) transglycosylase-like" evidence="8">
    <location>
        <begin position="15"/>
        <end position="368"/>
    </location>
</feature>
<proteinExistence type="inferred from homology"/>
<evidence type="ECO:0000256" key="1">
    <source>
        <dbReference type="ARBA" id="ARBA00004691"/>
    </source>
</evidence>
<dbReference type="NCBIfam" id="TIGR00449">
    <property type="entry name" value="tgt_general"/>
    <property type="match status" value="1"/>
</dbReference>
<dbReference type="STRING" id="364199.SAMN04489858_103367"/>
<dbReference type="FunFam" id="3.20.20.105:FF:000001">
    <property type="entry name" value="Queuine tRNA-ribosyltransferase"/>
    <property type="match status" value="1"/>
</dbReference>
<dbReference type="GO" id="GO:0046872">
    <property type="term" value="F:metal ion binding"/>
    <property type="evidence" value="ECO:0007669"/>
    <property type="project" value="UniProtKB-KW"/>
</dbReference>